<dbReference type="EMBL" id="JADOXO010001630">
    <property type="protein sequence ID" value="KAF9794716.1"/>
    <property type="molecule type" value="Genomic_DNA"/>
</dbReference>
<reference evidence="1" key="2">
    <citation type="journal article" name="Front. Microbiol.">
        <title>Degradative Capacity of Two Strains of Rhodonia placenta: From Phenotype to Genotype.</title>
        <authorList>
            <person name="Kolle M."/>
            <person name="Horta M.A.C."/>
            <person name="Nowrousian M."/>
            <person name="Ohm R.A."/>
            <person name="Benz J.P."/>
            <person name="Pilgard A."/>
        </authorList>
    </citation>
    <scope>NUCLEOTIDE SEQUENCE</scope>
    <source>
        <strain evidence="1">FPRL280</strain>
    </source>
</reference>
<proteinExistence type="predicted"/>
<comment type="caution">
    <text evidence="1">The sequence shown here is derived from an EMBL/GenBank/DDBJ whole genome shotgun (WGS) entry which is preliminary data.</text>
</comment>
<sequence>MQGCSEDRAGVEPF</sequence>
<organism evidence="1 2">
    <name type="scientific">Rhodonia placenta</name>
    <dbReference type="NCBI Taxonomy" id="104341"/>
    <lineage>
        <taxon>Eukaryota</taxon>
        <taxon>Fungi</taxon>
        <taxon>Dikarya</taxon>
        <taxon>Basidiomycota</taxon>
        <taxon>Agaricomycotina</taxon>
        <taxon>Agaricomycetes</taxon>
        <taxon>Polyporales</taxon>
        <taxon>Adustoporiaceae</taxon>
        <taxon>Rhodonia</taxon>
    </lineage>
</organism>
<accession>A0A8H7NQY2</accession>
<protein>
    <submittedName>
        <fullName evidence="1">Uncharacterized protein</fullName>
    </submittedName>
</protein>
<reference evidence="1" key="1">
    <citation type="submission" date="2020-11" db="EMBL/GenBank/DDBJ databases">
        <authorList>
            <person name="Koelle M."/>
            <person name="Horta M.A.C."/>
            <person name="Nowrousian M."/>
            <person name="Ohm R.A."/>
            <person name="Benz P."/>
            <person name="Pilgard A."/>
        </authorList>
    </citation>
    <scope>NUCLEOTIDE SEQUENCE</scope>
    <source>
        <strain evidence="1">FPRL280</strain>
    </source>
</reference>
<name>A0A8H7NQY2_9APHY</name>
<gene>
    <name evidence="1" type="ORF">IEO21_11164</name>
</gene>
<evidence type="ECO:0000313" key="2">
    <source>
        <dbReference type="Proteomes" id="UP000639403"/>
    </source>
</evidence>
<dbReference type="Proteomes" id="UP000639403">
    <property type="component" value="Unassembled WGS sequence"/>
</dbReference>
<evidence type="ECO:0000313" key="1">
    <source>
        <dbReference type="EMBL" id="KAF9794716.1"/>
    </source>
</evidence>